<evidence type="ECO:0000313" key="2">
    <source>
        <dbReference type="Proteomes" id="UP000077824"/>
    </source>
</evidence>
<dbReference type="RefSeq" id="WP_066754401.1">
    <property type="nucleotide sequence ID" value="NZ_CP015199.1"/>
</dbReference>
<protein>
    <submittedName>
        <fullName evidence="1">Uncharacterized protein</fullName>
    </submittedName>
</protein>
<proteinExistence type="predicted"/>
<evidence type="ECO:0000313" key="1">
    <source>
        <dbReference type="EMBL" id="ANF50915.1"/>
    </source>
</evidence>
<reference evidence="1 2" key="1">
    <citation type="submission" date="2016-04" db="EMBL/GenBank/DDBJ databases">
        <title>Complete Genome Sequence of Chryseobacterium sp. IHBB 10212.</title>
        <authorList>
            <person name="Pal M."/>
            <person name="Swarnkar M.K."/>
            <person name="Kaushal K."/>
            <person name="Chhibber S."/>
            <person name="Singh A.K."/>
            <person name="Gulati A."/>
        </authorList>
    </citation>
    <scope>NUCLEOTIDE SEQUENCE [LARGE SCALE GENOMIC DNA]</scope>
    <source>
        <strain evidence="1 2">IHBB 10212</strain>
    </source>
</reference>
<dbReference type="STRING" id="1685010.A0O34_10470"/>
<dbReference type="OrthoDB" id="657665at2"/>
<dbReference type="KEGG" id="chh:A0O34_10470"/>
<dbReference type="Proteomes" id="UP000077824">
    <property type="component" value="Chromosome"/>
</dbReference>
<name>A0A172XVQ8_9FLAO</name>
<sequence>MKNIKIKYNQLLFLYAYLRLIDLSLDRSKWTTWKEFQDYFKNIPAPSSVAQYLIYNFQLPETDYKNFSFSSEEKLWTNRLRTVFFKTLYFRKNDILYCCKLLYDFDSLLNSDNETYHLDIEKLRLNIAKYYSRVLGRMILWKDLDKLMIIEHFFQNENFDHLNLNDVIPDDFYNI</sequence>
<keyword evidence="2" id="KW-1185">Reference proteome</keyword>
<dbReference type="AlphaFoldDB" id="A0A172XVQ8"/>
<accession>A0A172XVQ8</accession>
<dbReference type="EMBL" id="CP015199">
    <property type="protein sequence ID" value="ANF50915.1"/>
    <property type="molecule type" value="Genomic_DNA"/>
</dbReference>
<organism evidence="1 2">
    <name type="scientific">Chryseobacterium glaciei</name>
    <dbReference type="NCBI Taxonomy" id="1685010"/>
    <lineage>
        <taxon>Bacteria</taxon>
        <taxon>Pseudomonadati</taxon>
        <taxon>Bacteroidota</taxon>
        <taxon>Flavobacteriia</taxon>
        <taxon>Flavobacteriales</taxon>
        <taxon>Weeksellaceae</taxon>
        <taxon>Chryseobacterium group</taxon>
        <taxon>Chryseobacterium</taxon>
    </lineage>
</organism>
<gene>
    <name evidence="1" type="ORF">A0O34_10470</name>
</gene>